<dbReference type="GO" id="GO:0009055">
    <property type="term" value="F:electron transfer activity"/>
    <property type="evidence" value="ECO:0007669"/>
    <property type="project" value="InterPro"/>
</dbReference>
<keyword evidence="7" id="KW-1133">Transmembrane helix</keyword>
<comment type="caution">
    <text evidence="14">The sequence shown here is derived from an EMBL/GenBank/DDBJ whole genome shotgun (WGS) entry which is preliminary data.</text>
</comment>
<dbReference type="PROSITE" id="PS51485">
    <property type="entry name" value="PHYTOCYANIN"/>
    <property type="match status" value="1"/>
</dbReference>
<evidence type="ECO:0000256" key="12">
    <source>
        <dbReference type="SAM" id="SignalP"/>
    </source>
</evidence>
<evidence type="ECO:0000313" key="15">
    <source>
        <dbReference type="Proteomes" id="UP001293593"/>
    </source>
</evidence>
<dbReference type="Proteomes" id="UP001293593">
    <property type="component" value="Unassembled WGS sequence"/>
</dbReference>
<feature type="domain" description="Phytocyanin" evidence="13">
    <location>
        <begin position="24"/>
        <end position="123"/>
    </location>
</feature>
<keyword evidence="11" id="KW-0325">Glycoprotein</keyword>
<keyword evidence="9" id="KW-0472">Membrane</keyword>
<evidence type="ECO:0000256" key="9">
    <source>
        <dbReference type="ARBA" id="ARBA00023136"/>
    </source>
</evidence>
<keyword evidence="8" id="KW-0186">Copper</keyword>
<keyword evidence="6" id="KW-0249">Electron transport</keyword>
<evidence type="ECO:0000256" key="11">
    <source>
        <dbReference type="ARBA" id="ARBA00023180"/>
    </source>
</evidence>
<dbReference type="PANTHER" id="PTHR33021:SF533">
    <property type="entry name" value="PHYTOCYANIN DOMAIN-CONTAINING PROTEIN"/>
    <property type="match status" value="1"/>
</dbReference>
<dbReference type="GO" id="GO:0046872">
    <property type="term" value="F:metal ion binding"/>
    <property type="evidence" value="ECO:0007669"/>
    <property type="project" value="UniProtKB-KW"/>
</dbReference>
<dbReference type="AlphaFoldDB" id="A0AAE1TE75"/>
<evidence type="ECO:0000256" key="10">
    <source>
        <dbReference type="ARBA" id="ARBA00023157"/>
    </source>
</evidence>
<dbReference type="PANTHER" id="PTHR33021">
    <property type="entry name" value="BLUE COPPER PROTEIN"/>
    <property type="match status" value="1"/>
</dbReference>
<name>A0AAE1TE75_9FABA</name>
<dbReference type="InterPro" id="IPR039391">
    <property type="entry name" value="Phytocyanin-like"/>
</dbReference>
<keyword evidence="5 12" id="KW-0732">Signal</keyword>
<evidence type="ECO:0000256" key="1">
    <source>
        <dbReference type="ARBA" id="ARBA00004479"/>
    </source>
</evidence>
<organism evidence="14 15">
    <name type="scientific">Acacia crassicarpa</name>
    <name type="common">northern wattle</name>
    <dbReference type="NCBI Taxonomy" id="499986"/>
    <lineage>
        <taxon>Eukaryota</taxon>
        <taxon>Viridiplantae</taxon>
        <taxon>Streptophyta</taxon>
        <taxon>Embryophyta</taxon>
        <taxon>Tracheophyta</taxon>
        <taxon>Spermatophyta</taxon>
        <taxon>Magnoliopsida</taxon>
        <taxon>eudicotyledons</taxon>
        <taxon>Gunneridae</taxon>
        <taxon>Pentapetalae</taxon>
        <taxon>rosids</taxon>
        <taxon>fabids</taxon>
        <taxon>Fabales</taxon>
        <taxon>Fabaceae</taxon>
        <taxon>Caesalpinioideae</taxon>
        <taxon>mimosoid clade</taxon>
        <taxon>Acacieae</taxon>
        <taxon>Acacia</taxon>
    </lineage>
</organism>
<gene>
    <name evidence="14" type="ORF">QN277_013522</name>
</gene>
<keyword evidence="3" id="KW-0812">Transmembrane</keyword>
<keyword evidence="2" id="KW-0813">Transport</keyword>
<evidence type="ECO:0000256" key="6">
    <source>
        <dbReference type="ARBA" id="ARBA00022982"/>
    </source>
</evidence>
<dbReference type="InterPro" id="IPR008972">
    <property type="entry name" value="Cupredoxin"/>
</dbReference>
<reference evidence="14" key="1">
    <citation type="submission" date="2023-10" db="EMBL/GenBank/DDBJ databases">
        <title>Chromosome-level genome of the transformable northern wattle, Acacia crassicarpa.</title>
        <authorList>
            <person name="Massaro I."/>
            <person name="Sinha N.R."/>
            <person name="Poethig S."/>
            <person name="Leichty A.R."/>
        </authorList>
    </citation>
    <scope>NUCLEOTIDE SEQUENCE</scope>
    <source>
        <strain evidence="14">Acra3RX</strain>
        <tissue evidence="14">Leaf</tissue>
    </source>
</reference>
<feature type="chain" id="PRO_5042146712" description="Phytocyanin domain-containing protein" evidence="12">
    <location>
        <begin position="24"/>
        <end position="173"/>
    </location>
</feature>
<dbReference type="CDD" id="cd04216">
    <property type="entry name" value="Phytocyanin"/>
    <property type="match status" value="1"/>
</dbReference>
<evidence type="ECO:0000256" key="8">
    <source>
        <dbReference type="ARBA" id="ARBA00023008"/>
    </source>
</evidence>
<evidence type="ECO:0000256" key="4">
    <source>
        <dbReference type="ARBA" id="ARBA00022723"/>
    </source>
</evidence>
<dbReference type="GO" id="GO:0005886">
    <property type="term" value="C:plasma membrane"/>
    <property type="evidence" value="ECO:0007669"/>
    <property type="project" value="TreeGrafter"/>
</dbReference>
<dbReference type="SUPFAM" id="SSF49503">
    <property type="entry name" value="Cupredoxins"/>
    <property type="match status" value="1"/>
</dbReference>
<proteinExistence type="predicted"/>
<dbReference type="InterPro" id="IPR003245">
    <property type="entry name" value="Phytocyanin_dom"/>
</dbReference>
<evidence type="ECO:0000256" key="5">
    <source>
        <dbReference type="ARBA" id="ARBA00022729"/>
    </source>
</evidence>
<sequence>MALPRALMIIVLATTLFSATSSAKEFIVGDEHGWTILFDYQAWASGKLFHVGDKLIFKYRTGENNVFQVNGTDFKNCTVPAASQGLTTGNDVIVLDTPGRKWYLCGVANRCQNGQRLFIDVLPSRAQAPSLSPLSSVLPITLPPSPSHSPSSSPLRAKHPWQLTRKLVALFQH</sequence>
<evidence type="ECO:0000313" key="14">
    <source>
        <dbReference type="EMBL" id="KAK4282107.1"/>
    </source>
</evidence>
<dbReference type="Pfam" id="PF02298">
    <property type="entry name" value="Cu_bind_like"/>
    <property type="match status" value="1"/>
</dbReference>
<dbReference type="GO" id="GO:0009610">
    <property type="term" value="P:response to symbiotic fungus"/>
    <property type="evidence" value="ECO:0007669"/>
    <property type="project" value="UniProtKB-ARBA"/>
</dbReference>
<keyword evidence="10" id="KW-1015">Disulfide bond</keyword>
<evidence type="ECO:0000256" key="2">
    <source>
        <dbReference type="ARBA" id="ARBA00022448"/>
    </source>
</evidence>
<comment type="subcellular location">
    <subcellularLocation>
        <location evidence="1">Membrane</location>
        <topology evidence="1">Single-pass type I membrane protein</topology>
    </subcellularLocation>
</comment>
<evidence type="ECO:0000256" key="7">
    <source>
        <dbReference type="ARBA" id="ARBA00022989"/>
    </source>
</evidence>
<evidence type="ECO:0000259" key="13">
    <source>
        <dbReference type="PROSITE" id="PS51485"/>
    </source>
</evidence>
<evidence type="ECO:0000256" key="3">
    <source>
        <dbReference type="ARBA" id="ARBA00022692"/>
    </source>
</evidence>
<protein>
    <recommendedName>
        <fullName evidence="13">Phytocyanin domain-containing protein</fullName>
    </recommendedName>
</protein>
<dbReference type="EMBL" id="JAWXYG010000002">
    <property type="protein sequence ID" value="KAK4282107.1"/>
    <property type="molecule type" value="Genomic_DNA"/>
</dbReference>
<accession>A0AAE1TE75</accession>
<dbReference type="Gene3D" id="2.60.40.420">
    <property type="entry name" value="Cupredoxins - blue copper proteins"/>
    <property type="match status" value="1"/>
</dbReference>
<keyword evidence="15" id="KW-1185">Reference proteome</keyword>
<feature type="signal peptide" evidence="12">
    <location>
        <begin position="1"/>
        <end position="23"/>
    </location>
</feature>
<dbReference type="FunFam" id="2.60.40.420:FF:000067">
    <property type="entry name" value="Cupredoxin superfamily protein"/>
    <property type="match status" value="1"/>
</dbReference>
<keyword evidence="4" id="KW-0479">Metal-binding</keyword>